<name>A0A167H9E7_9GAMM</name>
<protein>
    <submittedName>
        <fullName evidence="2">Membrane protein</fullName>
    </submittedName>
</protein>
<feature type="transmembrane region" description="Helical" evidence="1">
    <location>
        <begin position="42"/>
        <end position="64"/>
    </location>
</feature>
<evidence type="ECO:0000313" key="3">
    <source>
        <dbReference type="Proteomes" id="UP000076830"/>
    </source>
</evidence>
<evidence type="ECO:0000313" key="2">
    <source>
        <dbReference type="EMBL" id="ANB19566.1"/>
    </source>
</evidence>
<dbReference type="Proteomes" id="UP000076830">
    <property type="component" value="Chromosome"/>
</dbReference>
<sequence>MWDLFKAELLRLRVWALAYAAVHLAILGFLMRVVDLAQQPLLVYRVFGAVYALTGVLLGLYQMAGYRRPTTWLNLLHRPLAPLRIALALHGAGAVLLAVGVGLPALLVAVGQETMTARVVDLRHWLLPLAAWLIALGLYLAGSFAMLAPRRVALAALVLPLAWIVGGASGPWALLVQALTVAWLAALAVIAFKPDLAAPPRHPLAVAAVALPVQMAVYLAFLVLCFGVEMLWIMQGSHPLNSATAPAGGAIETDRMDGRQRLLAGLAASDDPQAPLWREQVTLADVLGVGWQLAAGLQRQSLTNVAPMEFDDSERRVRWVFSHDRMRLEGYRLTDGAGTGELGIGNDTAAFPAPALPAGTLGPLPAGDGLLIAGDTLYHYVTETGRILPRIHLADGEPLAGVQPLGEAVAALGARALAVYDGRDAADADVPLTPRLRIPVPGAFGDLSAIDVVERVDGYLASFAFTAQAHDMRGALPYQVVLAVDDDGTLRTIARRDIDADFPALYRYQAWWPSPFLHALREGARGLFARPDALTATQCAPVPRAIVWLAAVLAALAALGALLLTRNRAFSPVARAAWIIACAVVGLPALASLWLLYRPQERLGTVPLAHAAAA</sequence>
<dbReference type="EMBL" id="CP015249">
    <property type="protein sequence ID" value="ANB19566.1"/>
    <property type="molecule type" value="Genomic_DNA"/>
</dbReference>
<dbReference type="OrthoDB" id="6398376at2"/>
<dbReference type="STRING" id="1300342.I596_3578"/>
<feature type="transmembrane region" description="Helical" evidence="1">
    <location>
        <begin position="545"/>
        <end position="564"/>
    </location>
</feature>
<dbReference type="PATRIC" id="fig|1300342.3.peg.3497"/>
<feature type="transmembrane region" description="Helical" evidence="1">
    <location>
        <begin position="204"/>
        <end position="234"/>
    </location>
</feature>
<keyword evidence="1" id="KW-1133">Transmembrane helix</keyword>
<evidence type="ECO:0000256" key="1">
    <source>
        <dbReference type="SAM" id="Phobius"/>
    </source>
</evidence>
<gene>
    <name evidence="2" type="ORF">I596_3578</name>
</gene>
<keyword evidence="1" id="KW-0472">Membrane</keyword>
<keyword evidence="3" id="KW-1185">Reference proteome</keyword>
<dbReference type="AlphaFoldDB" id="A0A167H9E7"/>
<accession>A0A167H9E7</accession>
<feature type="transmembrane region" description="Helical" evidence="1">
    <location>
        <begin position="148"/>
        <end position="166"/>
    </location>
</feature>
<dbReference type="RefSeq" id="WP_067650561.1">
    <property type="nucleotide sequence ID" value="NZ_CP015249.1"/>
</dbReference>
<feature type="transmembrane region" description="Helical" evidence="1">
    <location>
        <begin position="12"/>
        <end position="30"/>
    </location>
</feature>
<feature type="transmembrane region" description="Helical" evidence="1">
    <location>
        <begin position="85"/>
        <end position="110"/>
    </location>
</feature>
<reference evidence="2 3" key="1">
    <citation type="submission" date="2016-04" db="EMBL/GenBank/DDBJ databases">
        <title>Complete genome sequence of Dokdonella koreensis DS-123T.</title>
        <authorList>
            <person name="Kim J.F."/>
            <person name="Lee H."/>
            <person name="Kwak M.-J."/>
        </authorList>
    </citation>
    <scope>NUCLEOTIDE SEQUENCE [LARGE SCALE GENOMIC DNA]</scope>
    <source>
        <strain evidence="2 3">DS-123</strain>
    </source>
</reference>
<organism evidence="2 3">
    <name type="scientific">Dokdonella koreensis DS-123</name>
    <dbReference type="NCBI Taxonomy" id="1300342"/>
    <lineage>
        <taxon>Bacteria</taxon>
        <taxon>Pseudomonadati</taxon>
        <taxon>Pseudomonadota</taxon>
        <taxon>Gammaproteobacteria</taxon>
        <taxon>Lysobacterales</taxon>
        <taxon>Rhodanobacteraceae</taxon>
        <taxon>Dokdonella</taxon>
    </lineage>
</organism>
<feature type="transmembrane region" description="Helical" evidence="1">
    <location>
        <begin position="122"/>
        <end position="141"/>
    </location>
</feature>
<feature type="transmembrane region" description="Helical" evidence="1">
    <location>
        <begin position="576"/>
        <end position="597"/>
    </location>
</feature>
<keyword evidence="1" id="KW-0812">Transmembrane</keyword>
<dbReference type="KEGG" id="dko:I596_3578"/>
<proteinExistence type="predicted"/>